<feature type="region of interest" description="Disordered" evidence="1">
    <location>
        <begin position="59"/>
        <end position="81"/>
    </location>
</feature>
<name>A0AAD4Z0A1_PRUDU</name>
<feature type="compositionally biased region" description="Basic and acidic residues" evidence="1">
    <location>
        <begin position="59"/>
        <end position="70"/>
    </location>
</feature>
<evidence type="ECO:0000256" key="1">
    <source>
        <dbReference type="SAM" id="MobiDB-lite"/>
    </source>
</evidence>
<evidence type="ECO:0000313" key="2">
    <source>
        <dbReference type="EMBL" id="KAI5327894.1"/>
    </source>
</evidence>
<dbReference type="AlphaFoldDB" id="A0AAD4Z0A1"/>
<protein>
    <submittedName>
        <fullName evidence="2">Uncharacterized protein</fullName>
    </submittedName>
</protein>
<evidence type="ECO:0000313" key="3">
    <source>
        <dbReference type="Proteomes" id="UP001054821"/>
    </source>
</evidence>
<gene>
    <name evidence="2" type="ORF">L3X38_027290</name>
</gene>
<comment type="caution">
    <text evidence="2">The sequence shown here is derived from an EMBL/GenBank/DDBJ whole genome shotgun (WGS) entry which is preliminary data.</text>
</comment>
<keyword evidence="3" id="KW-1185">Reference proteome</keyword>
<organism evidence="2 3">
    <name type="scientific">Prunus dulcis</name>
    <name type="common">Almond</name>
    <name type="synonym">Amygdalus dulcis</name>
    <dbReference type="NCBI Taxonomy" id="3755"/>
    <lineage>
        <taxon>Eukaryota</taxon>
        <taxon>Viridiplantae</taxon>
        <taxon>Streptophyta</taxon>
        <taxon>Embryophyta</taxon>
        <taxon>Tracheophyta</taxon>
        <taxon>Spermatophyta</taxon>
        <taxon>Magnoliopsida</taxon>
        <taxon>eudicotyledons</taxon>
        <taxon>Gunneridae</taxon>
        <taxon>Pentapetalae</taxon>
        <taxon>rosids</taxon>
        <taxon>fabids</taxon>
        <taxon>Rosales</taxon>
        <taxon>Rosaceae</taxon>
        <taxon>Amygdaloideae</taxon>
        <taxon>Amygdaleae</taxon>
        <taxon>Prunus</taxon>
    </lineage>
</organism>
<accession>A0AAD4Z0A1</accession>
<dbReference type="Proteomes" id="UP001054821">
    <property type="component" value="Chromosome 5"/>
</dbReference>
<proteinExistence type="predicted"/>
<dbReference type="EMBL" id="JAJFAZ020000005">
    <property type="protein sequence ID" value="KAI5327894.1"/>
    <property type="molecule type" value="Genomic_DNA"/>
</dbReference>
<sequence length="164" mass="18622">MNRVMKKRVLKKTLILMVEEKRLEFEDSANIDDNNEFDVNLQSNFGRVGNTCLPKDFVEDSDTKSEKRFDSPNYSSDEEDRIMDEPDIKCKHLKKAVKRDLGYNVSDSQCARAFPAAKAGLGLGGVWAKKWFPVTKSSPGKWWDPVDWAGPRARLARVLARGQG</sequence>
<reference evidence="2 3" key="1">
    <citation type="journal article" date="2022" name="G3 (Bethesda)">
        <title>Whole-genome sequence and methylome profiling of the almond [Prunus dulcis (Mill.) D.A. Webb] cultivar 'Nonpareil'.</title>
        <authorList>
            <person name="D'Amico-Willman K.M."/>
            <person name="Ouma W.Z."/>
            <person name="Meulia T."/>
            <person name="Sideli G.M."/>
            <person name="Gradziel T.M."/>
            <person name="Fresnedo-Ramirez J."/>
        </authorList>
    </citation>
    <scope>NUCLEOTIDE SEQUENCE [LARGE SCALE GENOMIC DNA]</scope>
    <source>
        <strain evidence="2">Clone GOH B32 T37-40</strain>
    </source>
</reference>